<sequence length="447" mass="48905">MTQIHDGDVLTVHFRQQRASMRFIVVAILFIFSAVSTAYASDTPTLFGGMSIGYAVAGAADHTFGPVQLSPNSNTISGSIGTIYGGGIGASLPFDDVLSFRTRLRGSFMRLDYETTEPTTFNVDGAAVPGTFVHQLSTSWTTMSASLSAVLRIGRHLSFEGGGGIVIPLSASIRDVERIRDPDGVSYLGGGRERIRTEGSIDGLSVRPLAFLRAMTTIDISRRMALEPGLFVSATFGSLIGNAPVSPTELGLSVDIHWNTVVSTPELRRMEYRSETTDTITIIDPYRTGRQDTILVERSRTKTRDSVMTSEGLVMNERVRIVVERHLPSPPPFLSIILDVDVDTVMKATDPDILVRVDVVSDTSIRFVTVDAVVDDSVVWSADATTALGRTLRWPLSSLPEWAKSRSPLTIQVHGVVVDVIGQRQEAMIRRLRITREKVGATWHREE</sequence>
<reference evidence="2" key="1">
    <citation type="submission" date="2016-09" db="EMBL/GenBank/DDBJ databases">
        <title>Genome-resolved meta-omics ties microbial dynamics to process performance in biotechnology for thiocyanate degradation.</title>
        <authorList>
            <person name="Kantor R.S."/>
            <person name="Huddy R.J."/>
            <person name="Iyer R."/>
            <person name="Thomas B.C."/>
            <person name="Brown C.T."/>
            <person name="Anantharaman K."/>
            <person name="Tringe S."/>
            <person name="Hettich R.L."/>
            <person name="Harrison S.T."/>
            <person name="Banfield J.F."/>
        </authorList>
    </citation>
    <scope>NUCLEOTIDE SEQUENCE [LARGE SCALE GENOMIC DNA]</scope>
    <source>
        <strain evidence="2">59-99</strain>
    </source>
</reference>
<dbReference type="EMBL" id="MKVH01000025">
    <property type="protein sequence ID" value="OJX56312.1"/>
    <property type="molecule type" value="Genomic_DNA"/>
</dbReference>
<accession>A0A1M3KVA1</accession>
<dbReference type="Proteomes" id="UP000184233">
    <property type="component" value="Unassembled WGS sequence"/>
</dbReference>
<protein>
    <recommendedName>
        <fullName evidence="3">Outer membrane protein beta-barrel domain-containing protein</fullName>
    </recommendedName>
</protein>
<comment type="caution">
    <text evidence="2">The sequence shown here is derived from an EMBL/GenBank/DDBJ whole genome shotgun (WGS) entry which is preliminary data.</text>
</comment>
<organism evidence="2">
    <name type="scientific">Candidatus Kapaibacterium thiocyanatum</name>
    <dbReference type="NCBI Taxonomy" id="1895771"/>
    <lineage>
        <taxon>Bacteria</taxon>
        <taxon>Pseudomonadati</taxon>
        <taxon>Candidatus Kapaibacteriota</taxon>
        <taxon>Candidatus Kapaibacteriia</taxon>
        <taxon>Candidatus Kapaibacteriales</taxon>
        <taxon>Candidatus Kapaibacteriaceae</taxon>
        <taxon>Candidatus Kapaibacterium</taxon>
    </lineage>
</organism>
<gene>
    <name evidence="2" type="ORF">BGO89_13325</name>
</gene>
<name>A0A1M3KVA1_9BACT</name>
<keyword evidence="1" id="KW-0812">Transmembrane</keyword>
<evidence type="ECO:0000313" key="2">
    <source>
        <dbReference type="EMBL" id="OJX56312.1"/>
    </source>
</evidence>
<feature type="transmembrane region" description="Helical" evidence="1">
    <location>
        <begin position="21"/>
        <end position="40"/>
    </location>
</feature>
<dbReference type="AlphaFoldDB" id="A0A1M3KVA1"/>
<proteinExistence type="predicted"/>
<dbReference type="STRING" id="1895771.BGO89_13325"/>
<evidence type="ECO:0000256" key="1">
    <source>
        <dbReference type="SAM" id="Phobius"/>
    </source>
</evidence>
<evidence type="ECO:0008006" key="3">
    <source>
        <dbReference type="Google" id="ProtNLM"/>
    </source>
</evidence>
<keyword evidence="1" id="KW-0472">Membrane</keyword>
<keyword evidence="1" id="KW-1133">Transmembrane helix</keyword>